<gene>
    <name evidence="1" type="ORF">SAMN05444414_11719</name>
</gene>
<protein>
    <submittedName>
        <fullName evidence="1">Uncharacterized protein</fullName>
    </submittedName>
</protein>
<accession>A0A1M7BAY2</accession>
<sequence>MIMAVQKADTGPLLQMMEMRAVAGGSPQLMAFNMRRTALGW</sequence>
<organism evidence="1 2">
    <name type="scientific">Roseovarius marisflavi</name>
    <dbReference type="NCBI Taxonomy" id="1054996"/>
    <lineage>
        <taxon>Bacteria</taxon>
        <taxon>Pseudomonadati</taxon>
        <taxon>Pseudomonadota</taxon>
        <taxon>Alphaproteobacteria</taxon>
        <taxon>Rhodobacterales</taxon>
        <taxon>Roseobacteraceae</taxon>
        <taxon>Roseovarius</taxon>
    </lineage>
</organism>
<dbReference type="Proteomes" id="UP000184191">
    <property type="component" value="Unassembled WGS sequence"/>
</dbReference>
<name>A0A1M7BAY2_9RHOB</name>
<reference evidence="2" key="1">
    <citation type="submission" date="2016-11" db="EMBL/GenBank/DDBJ databases">
        <authorList>
            <person name="Varghese N."/>
            <person name="Submissions S."/>
        </authorList>
    </citation>
    <scope>NUCLEOTIDE SEQUENCE [LARGE SCALE GENOMIC DNA]</scope>
    <source>
        <strain evidence="2">DSM 29327</strain>
    </source>
</reference>
<evidence type="ECO:0000313" key="1">
    <source>
        <dbReference type="EMBL" id="SHL51789.1"/>
    </source>
</evidence>
<evidence type="ECO:0000313" key="2">
    <source>
        <dbReference type="Proteomes" id="UP000184191"/>
    </source>
</evidence>
<proteinExistence type="predicted"/>
<keyword evidence="2" id="KW-1185">Reference proteome</keyword>
<dbReference type="EMBL" id="FRBN01000017">
    <property type="protein sequence ID" value="SHL51789.1"/>
    <property type="molecule type" value="Genomic_DNA"/>
</dbReference>
<dbReference type="AlphaFoldDB" id="A0A1M7BAY2"/>